<dbReference type="SMART" id="SM00530">
    <property type="entry name" value="HTH_XRE"/>
    <property type="match status" value="1"/>
</dbReference>
<name>A0A2U1CDG4_9FIRM</name>
<keyword evidence="1" id="KW-0238">DNA-binding</keyword>
<dbReference type="SUPFAM" id="SSF47413">
    <property type="entry name" value="lambda repressor-like DNA-binding domains"/>
    <property type="match status" value="1"/>
</dbReference>
<feature type="domain" description="HTH cro/C1-type" evidence="2">
    <location>
        <begin position="16"/>
        <end position="70"/>
    </location>
</feature>
<protein>
    <submittedName>
        <fullName evidence="3">Helix-turn-helix protein</fullName>
    </submittedName>
</protein>
<gene>
    <name evidence="3" type="ORF">C7373_103250</name>
</gene>
<dbReference type="Pfam" id="PF01381">
    <property type="entry name" value="HTH_3"/>
    <property type="match status" value="1"/>
</dbReference>
<evidence type="ECO:0000313" key="4">
    <source>
        <dbReference type="Proteomes" id="UP000245778"/>
    </source>
</evidence>
<dbReference type="CDD" id="cd00093">
    <property type="entry name" value="HTH_XRE"/>
    <property type="match status" value="1"/>
</dbReference>
<dbReference type="Gene3D" id="1.10.260.40">
    <property type="entry name" value="lambda repressor-like DNA-binding domains"/>
    <property type="match status" value="1"/>
</dbReference>
<dbReference type="PANTHER" id="PTHR46558">
    <property type="entry name" value="TRACRIPTIONAL REGULATORY PROTEIN-RELATED-RELATED"/>
    <property type="match status" value="1"/>
</dbReference>
<dbReference type="EMBL" id="QEKK01000003">
    <property type="protein sequence ID" value="PVY58962.1"/>
    <property type="molecule type" value="Genomic_DNA"/>
</dbReference>
<accession>A0A2U1CDG4</accession>
<dbReference type="RefSeq" id="WP_320765438.1">
    <property type="nucleotide sequence ID" value="NZ_DBFWLX010000076.1"/>
</dbReference>
<evidence type="ECO:0000313" key="3">
    <source>
        <dbReference type="EMBL" id="PVY58962.1"/>
    </source>
</evidence>
<dbReference type="InterPro" id="IPR010982">
    <property type="entry name" value="Lambda_DNA-bd_dom_sf"/>
</dbReference>
<dbReference type="PROSITE" id="PS50943">
    <property type="entry name" value="HTH_CROC1"/>
    <property type="match status" value="1"/>
</dbReference>
<dbReference type="AlphaFoldDB" id="A0A2U1CDG4"/>
<evidence type="ECO:0000256" key="1">
    <source>
        <dbReference type="ARBA" id="ARBA00023125"/>
    </source>
</evidence>
<proteinExistence type="predicted"/>
<dbReference type="GO" id="GO:0003677">
    <property type="term" value="F:DNA binding"/>
    <property type="evidence" value="ECO:0007669"/>
    <property type="project" value="UniProtKB-KW"/>
</dbReference>
<organism evidence="3 4">
    <name type="scientific">Intestinimonas butyriciproducens</name>
    <dbReference type="NCBI Taxonomy" id="1297617"/>
    <lineage>
        <taxon>Bacteria</taxon>
        <taxon>Bacillati</taxon>
        <taxon>Bacillota</taxon>
        <taxon>Clostridia</taxon>
        <taxon>Eubacteriales</taxon>
        <taxon>Intestinimonas</taxon>
    </lineage>
</organism>
<sequence>MFITIGGFMELFSVRLREERLKLGIKQKDMAGLLGITPRAYQYYEEGKRFPDFHGLLKIADCLHISIDYLVGRKDERA</sequence>
<dbReference type="InterPro" id="IPR001387">
    <property type="entry name" value="Cro/C1-type_HTH"/>
</dbReference>
<evidence type="ECO:0000259" key="2">
    <source>
        <dbReference type="PROSITE" id="PS50943"/>
    </source>
</evidence>
<reference evidence="3 4" key="1">
    <citation type="submission" date="2018-04" db="EMBL/GenBank/DDBJ databases">
        <title>Genomic Encyclopedia of Type Strains, Phase IV (KMG-IV): sequencing the most valuable type-strain genomes for metagenomic binning, comparative biology and taxonomic classification.</title>
        <authorList>
            <person name="Goeker M."/>
        </authorList>
    </citation>
    <scope>NUCLEOTIDE SEQUENCE [LARGE SCALE GENOMIC DNA]</scope>
    <source>
        <strain evidence="3 4">DSM 26588</strain>
    </source>
</reference>
<dbReference type="PANTHER" id="PTHR46558:SF14">
    <property type="entry name" value="HTH-TYPE TRANSCRIPTIONAL REGULATOR ANSR"/>
    <property type="match status" value="1"/>
</dbReference>
<dbReference type="Proteomes" id="UP000245778">
    <property type="component" value="Unassembled WGS sequence"/>
</dbReference>
<comment type="caution">
    <text evidence="3">The sequence shown here is derived from an EMBL/GenBank/DDBJ whole genome shotgun (WGS) entry which is preliminary data.</text>
</comment>